<evidence type="ECO:0000313" key="1">
    <source>
        <dbReference type="EMBL" id="ENN70746.1"/>
    </source>
</evidence>
<proteinExistence type="predicted"/>
<name>N6TQZ8_DENPD</name>
<sequence length="180" mass="21333">MASGSGYSPASSPLRVYKWNVHFDGKTDSVTFIERLQEIFTAQGIQINRLLPHMPEILQGDASLWYRNNHTHWHTWTDFIQDFRSFIFPVNYAADLEMEISRRLQRPNEPASRYITELQTLIRRDGNMNQEQELQWLYRNLMPEYRQHVRKSDITDVISFSRTIREVELLLCELPASSTR</sequence>
<accession>N6TQZ8</accession>
<dbReference type="AlphaFoldDB" id="N6TQZ8"/>
<dbReference type="OMA" id="TWATWEN"/>
<dbReference type="PANTHER" id="PTHR33223:SF11">
    <property type="entry name" value="ELEMENT PROTEIN, PUTATIVE-RELATED"/>
    <property type="match status" value="1"/>
</dbReference>
<dbReference type="EMBL" id="KB741285">
    <property type="protein sequence ID" value="ENN70746.1"/>
    <property type="molecule type" value="Genomic_DNA"/>
</dbReference>
<organism evidence="1">
    <name type="scientific">Dendroctonus ponderosae</name>
    <name type="common">Mountain pine beetle</name>
    <dbReference type="NCBI Taxonomy" id="77166"/>
    <lineage>
        <taxon>Eukaryota</taxon>
        <taxon>Metazoa</taxon>
        <taxon>Ecdysozoa</taxon>
        <taxon>Arthropoda</taxon>
        <taxon>Hexapoda</taxon>
        <taxon>Insecta</taxon>
        <taxon>Pterygota</taxon>
        <taxon>Neoptera</taxon>
        <taxon>Endopterygota</taxon>
        <taxon>Coleoptera</taxon>
        <taxon>Polyphaga</taxon>
        <taxon>Cucujiformia</taxon>
        <taxon>Curculionidae</taxon>
        <taxon>Scolytinae</taxon>
        <taxon>Dendroctonus</taxon>
    </lineage>
</organism>
<dbReference type="HOGENOM" id="CLU_1497775_0_0_1"/>
<gene>
    <name evidence="1" type="ORF">YQE_12535</name>
</gene>
<dbReference type="PANTHER" id="PTHR33223">
    <property type="entry name" value="CCHC-TYPE DOMAIN-CONTAINING PROTEIN"/>
    <property type="match status" value="1"/>
</dbReference>
<dbReference type="InterPro" id="IPR005162">
    <property type="entry name" value="Retrotrans_gag_dom"/>
</dbReference>
<protein>
    <submittedName>
        <fullName evidence="1">Uncharacterized protein</fullName>
    </submittedName>
</protein>
<feature type="non-terminal residue" evidence="1">
    <location>
        <position position="1"/>
    </location>
</feature>
<reference evidence="1" key="1">
    <citation type="journal article" date="2013" name="Genome Biol.">
        <title>Draft genome of the mountain pine beetle, Dendroctonus ponderosae Hopkins, a major forest pest.</title>
        <authorList>
            <person name="Keeling C.I."/>
            <person name="Yuen M.M."/>
            <person name="Liao N.Y."/>
            <person name="Docking T.R."/>
            <person name="Chan S.K."/>
            <person name="Taylor G.A."/>
            <person name="Palmquist D.L."/>
            <person name="Jackman S.D."/>
            <person name="Nguyen A."/>
            <person name="Li M."/>
            <person name="Henderson H."/>
            <person name="Janes J.K."/>
            <person name="Zhao Y."/>
            <person name="Pandoh P."/>
            <person name="Moore R."/>
            <person name="Sperling F.A."/>
            <person name="Huber D.P."/>
            <person name="Birol I."/>
            <person name="Jones S.J."/>
            <person name="Bohlmann J."/>
        </authorList>
    </citation>
    <scope>NUCLEOTIDE SEQUENCE</scope>
</reference>
<dbReference type="Pfam" id="PF03732">
    <property type="entry name" value="Retrotrans_gag"/>
    <property type="match status" value="1"/>
</dbReference>